<dbReference type="Pfam" id="PF20231">
    <property type="entry name" value="DUF6589"/>
    <property type="match status" value="1"/>
</dbReference>
<accession>A0A210QRM1</accession>
<keyword evidence="3" id="KW-1185">Reference proteome</keyword>
<reference evidence="2 3" key="1">
    <citation type="journal article" date="2017" name="Nat. Ecol. Evol.">
        <title>Scallop genome provides insights into evolution of bilaterian karyotype and development.</title>
        <authorList>
            <person name="Wang S."/>
            <person name="Zhang J."/>
            <person name="Jiao W."/>
            <person name="Li J."/>
            <person name="Xun X."/>
            <person name="Sun Y."/>
            <person name="Guo X."/>
            <person name="Huan P."/>
            <person name="Dong B."/>
            <person name="Zhang L."/>
            <person name="Hu X."/>
            <person name="Sun X."/>
            <person name="Wang J."/>
            <person name="Zhao C."/>
            <person name="Wang Y."/>
            <person name="Wang D."/>
            <person name="Huang X."/>
            <person name="Wang R."/>
            <person name="Lv J."/>
            <person name="Li Y."/>
            <person name="Zhang Z."/>
            <person name="Liu B."/>
            <person name="Lu W."/>
            <person name="Hui Y."/>
            <person name="Liang J."/>
            <person name="Zhou Z."/>
            <person name="Hou R."/>
            <person name="Li X."/>
            <person name="Liu Y."/>
            <person name="Li H."/>
            <person name="Ning X."/>
            <person name="Lin Y."/>
            <person name="Zhao L."/>
            <person name="Xing Q."/>
            <person name="Dou J."/>
            <person name="Li Y."/>
            <person name="Mao J."/>
            <person name="Guo H."/>
            <person name="Dou H."/>
            <person name="Li T."/>
            <person name="Mu C."/>
            <person name="Jiang W."/>
            <person name="Fu Q."/>
            <person name="Fu X."/>
            <person name="Miao Y."/>
            <person name="Liu J."/>
            <person name="Yu Q."/>
            <person name="Li R."/>
            <person name="Liao H."/>
            <person name="Li X."/>
            <person name="Kong Y."/>
            <person name="Jiang Z."/>
            <person name="Chourrout D."/>
            <person name="Li R."/>
            <person name="Bao Z."/>
        </authorList>
    </citation>
    <scope>NUCLEOTIDE SEQUENCE [LARGE SCALE GENOMIC DNA]</scope>
    <source>
        <strain evidence="2 3">PY_sf001</strain>
    </source>
</reference>
<evidence type="ECO:0000259" key="1">
    <source>
        <dbReference type="Pfam" id="PF20231"/>
    </source>
</evidence>
<dbReference type="Proteomes" id="UP000242188">
    <property type="component" value="Unassembled WGS sequence"/>
</dbReference>
<protein>
    <recommendedName>
        <fullName evidence="1">DUF6589 domain-containing protein</fullName>
    </recommendedName>
</protein>
<dbReference type="OrthoDB" id="6104512at2759"/>
<feature type="domain" description="DUF6589" evidence="1">
    <location>
        <begin position="276"/>
        <end position="453"/>
    </location>
</feature>
<evidence type="ECO:0000313" key="2">
    <source>
        <dbReference type="EMBL" id="OWF51396.1"/>
    </source>
</evidence>
<organism evidence="2 3">
    <name type="scientific">Mizuhopecten yessoensis</name>
    <name type="common">Japanese scallop</name>
    <name type="synonym">Patinopecten yessoensis</name>
    <dbReference type="NCBI Taxonomy" id="6573"/>
    <lineage>
        <taxon>Eukaryota</taxon>
        <taxon>Metazoa</taxon>
        <taxon>Spiralia</taxon>
        <taxon>Lophotrochozoa</taxon>
        <taxon>Mollusca</taxon>
        <taxon>Bivalvia</taxon>
        <taxon>Autobranchia</taxon>
        <taxon>Pteriomorphia</taxon>
        <taxon>Pectinida</taxon>
        <taxon>Pectinoidea</taxon>
        <taxon>Pectinidae</taxon>
        <taxon>Mizuhopecten</taxon>
    </lineage>
</organism>
<dbReference type="AlphaFoldDB" id="A0A210QRM1"/>
<evidence type="ECO:0000313" key="3">
    <source>
        <dbReference type="Proteomes" id="UP000242188"/>
    </source>
</evidence>
<comment type="caution">
    <text evidence="2">The sequence shown here is derived from an EMBL/GenBank/DDBJ whole genome shotgun (WGS) entry which is preliminary data.</text>
</comment>
<name>A0A210QRM1_MIZYE</name>
<dbReference type="EMBL" id="NEDP02002269">
    <property type="protein sequence ID" value="OWF51396.1"/>
    <property type="molecule type" value="Genomic_DNA"/>
</dbReference>
<sequence>MNKITAAVSLNETCINNIDEFISIHKRQKRMSTTPPSSLKMSDANQIKRSVEKLKCLSLNDDETLPKKSRQRLTFDTAHHASSTSVPTPVATPCPAFSSLPDHGYTKSYSTQSEPDSPTETSAEDFMKQLVCDTLPVIDKSVQTVAKLGKSILFVKDPNELCKRDWSRDVTREMYEKCPELFRGLCSTLGDKISAESKLSTMSVIYGMILHCRNVRACAIQRIISALCIRYHADNKVHVMLSHETKRNLLKDFSDYSDFCIIEKVNQGKDGKINDQMYKDSLKVLLGRIMTTYTAKFDWMKSILPQHIPHTLDDVMSQKSEICWLPVMLKNEACYSDCIQIMKSYEAQILQWYTKSGRACDLDKLKVPVGGDQLTRVRLQGAKAVQDGALTAVDRLEHLEPIIVELFHTLQDLLEKLYKRFYKTTSGRDKGTLFNLKVAIERSNIHGKVKGRFEVTDFMRKSSNSDEFNSCSTFPPMRI</sequence>
<gene>
    <name evidence="2" type="ORF">KP79_PYT24309</name>
</gene>
<proteinExistence type="predicted"/>
<dbReference type="InterPro" id="IPR046496">
    <property type="entry name" value="DUF6589"/>
</dbReference>